<gene>
    <name evidence="1" type="ORF">DPEC_G00178550</name>
</gene>
<evidence type="ECO:0000313" key="1">
    <source>
        <dbReference type="EMBL" id="KAJ8002310.1"/>
    </source>
</evidence>
<keyword evidence="2" id="KW-1185">Reference proteome</keyword>
<dbReference type="EMBL" id="CM055741">
    <property type="protein sequence ID" value="KAJ8002310.1"/>
    <property type="molecule type" value="Genomic_DNA"/>
</dbReference>
<dbReference type="Proteomes" id="UP001157502">
    <property type="component" value="Chromosome 14"/>
</dbReference>
<sequence>MGSSCQSLSGLQQGERQNGANPALKQDEKASLLNTPFSETELFGVAVDVVTFKKVEEDRCLLSQHLLLARPFLAHFKEHLKAGLIEPHSKIKGLKSGGSHNDLGGAPRPVATAQGAASDSGQRVVRSTSTPKLRVPWPKRKRT</sequence>
<proteinExistence type="predicted"/>
<evidence type="ECO:0000313" key="2">
    <source>
        <dbReference type="Proteomes" id="UP001157502"/>
    </source>
</evidence>
<name>A0ACC2GFI9_DALPE</name>
<organism evidence="1 2">
    <name type="scientific">Dallia pectoralis</name>
    <name type="common">Alaska blackfish</name>
    <dbReference type="NCBI Taxonomy" id="75939"/>
    <lineage>
        <taxon>Eukaryota</taxon>
        <taxon>Metazoa</taxon>
        <taxon>Chordata</taxon>
        <taxon>Craniata</taxon>
        <taxon>Vertebrata</taxon>
        <taxon>Euteleostomi</taxon>
        <taxon>Actinopterygii</taxon>
        <taxon>Neopterygii</taxon>
        <taxon>Teleostei</taxon>
        <taxon>Protacanthopterygii</taxon>
        <taxon>Esociformes</taxon>
        <taxon>Umbridae</taxon>
        <taxon>Dallia</taxon>
    </lineage>
</organism>
<reference evidence="1" key="1">
    <citation type="submission" date="2021-05" db="EMBL/GenBank/DDBJ databases">
        <authorList>
            <person name="Pan Q."/>
            <person name="Jouanno E."/>
            <person name="Zahm M."/>
            <person name="Klopp C."/>
            <person name="Cabau C."/>
            <person name="Louis A."/>
            <person name="Berthelot C."/>
            <person name="Parey E."/>
            <person name="Roest Crollius H."/>
            <person name="Montfort J."/>
            <person name="Robinson-Rechavi M."/>
            <person name="Bouchez O."/>
            <person name="Lampietro C."/>
            <person name="Lopez Roques C."/>
            <person name="Donnadieu C."/>
            <person name="Postlethwait J."/>
            <person name="Bobe J."/>
            <person name="Dillon D."/>
            <person name="Chandos A."/>
            <person name="von Hippel F."/>
            <person name="Guiguen Y."/>
        </authorList>
    </citation>
    <scope>NUCLEOTIDE SEQUENCE</scope>
    <source>
        <strain evidence="1">YG-Jan2019</strain>
    </source>
</reference>
<protein>
    <submittedName>
        <fullName evidence="1">Uncharacterized protein</fullName>
    </submittedName>
</protein>
<comment type="caution">
    <text evidence="1">The sequence shown here is derived from an EMBL/GenBank/DDBJ whole genome shotgun (WGS) entry which is preliminary data.</text>
</comment>
<accession>A0ACC2GFI9</accession>